<comment type="caution">
    <text evidence="1">The sequence shown here is derived from an EMBL/GenBank/DDBJ whole genome shotgun (WGS) entry which is preliminary data.</text>
</comment>
<reference evidence="1 2" key="1">
    <citation type="submission" date="2018-08" db="EMBL/GenBank/DDBJ databases">
        <title>Genome analysis of the thermophilic bacterium of the candidate phylum Aminicenantes from deep subsurface aquifer revealed its physiology and ecological role.</title>
        <authorList>
            <person name="Kadnikov V.V."/>
            <person name="Mardanov A.V."/>
            <person name="Beletsky A.V."/>
            <person name="Karnachuk O.V."/>
            <person name="Ravin N.V."/>
        </authorList>
    </citation>
    <scope>NUCLEOTIDE SEQUENCE [LARGE SCALE GENOMIC DNA]</scope>
    <source>
        <strain evidence="1">BY38</strain>
    </source>
</reference>
<gene>
    <name evidence="1" type="ORF">OP8BY_2269</name>
</gene>
<dbReference type="AlphaFoldDB" id="A0A3E2BMB9"/>
<protein>
    <submittedName>
        <fullName evidence="1">Uncharacterized protein</fullName>
    </submittedName>
</protein>
<sequence>MRKSLVSALLVLVMTMFMVISGFSWGSATHAFIAKKTGRYYLALDFQELYGSLAPDLFNYNFDLYADPVLRAFTHGTPGNEAFMSVWEKATYRNFQKALAYGFVAHNDVWGADFTAHHQAQSIAPPDDFPLVPGEIEPGYVMIKAVALNADPTINNYFESLGLYNADPGQFRLRLELCHNLVESAGDLIIRKVDARIGEDIIAAAVVRDKSFQNLLITALNNPDYNSAIRENEVLFRRFMVQYGAILILPEFRALKGLAESLAQSGVLLLKKMAGIDIPLDRATEIAEYGLKKSIQLCAPDYMNEVRKTIEKVRLEMRSRNIRY</sequence>
<dbReference type="EMBL" id="QUAH01000006">
    <property type="protein sequence ID" value="RFT15871.1"/>
    <property type="molecule type" value="Genomic_DNA"/>
</dbReference>
<organism evidence="1 2">
    <name type="scientific">Candidatus Saccharicenans subterraneus</name>
    <dbReference type="NCBI Taxonomy" id="2508984"/>
    <lineage>
        <taxon>Bacteria</taxon>
        <taxon>Candidatus Aminicenantota</taxon>
        <taxon>Candidatus Aminicenantia</taxon>
        <taxon>Candidatus Aminicenantales</taxon>
        <taxon>Candidatus Saccharicenantaceae</taxon>
        <taxon>Candidatus Saccharicenans</taxon>
    </lineage>
</organism>
<evidence type="ECO:0000313" key="2">
    <source>
        <dbReference type="Proteomes" id="UP000257323"/>
    </source>
</evidence>
<dbReference type="Proteomes" id="UP000257323">
    <property type="component" value="Unassembled WGS sequence"/>
</dbReference>
<evidence type="ECO:0000313" key="1">
    <source>
        <dbReference type="EMBL" id="RFT15871.1"/>
    </source>
</evidence>
<name>A0A3E2BMB9_9BACT</name>
<proteinExistence type="predicted"/>
<accession>A0A3E2BMB9</accession>